<dbReference type="GO" id="GO:0016853">
    <property type="term" value="F:isomerase activity"/>
    <property type="evidence" value="ECO:0007669"/>
    <property type="project" value="UniProtKB-KW"/>
</dbReference>
<protein>
    <recommendedName>
        <fullName evidence="11">Ketoreductase domain-containing protein</fullName>
    </recommendedName>
</protein>
<dbReference type="Proteomes" id="UP000245699">
    <property type="component" value="Unassembled WGS sequence"/>
</dbReference>
<dbReference type="CDD" id="cd03448">
    <property type="entry name" value="HDE_HSD"/>
    <property type="match status" value="1"/>
</dbReference>
<feature type="domain" description="Ketoreductase" evidence="11">
    <location>
        <begin position="318"/>
        <end position="499"/>
    </location>
</feature>
<dbReference type="OrthoDB" id="60204at2759"/>
<evidence type="ECO:0000313" key="13">
    <source>
        <dbReference type="Proteomes" id="UP000245699"/>
    </source>
</evidence>
<dbReference type="SUPFAM" id="SSF54637">
    <property type="entry name" value="Thioesterase/thiol ester dehydrase-isomerase"/>
    <property type="match status" value="2"/>
</dbReference>
<dbReference type="InterPro" id="IPR051687">
    <property type="entry name" value="Peroxisomal_Beta-Oxidation"/>
</dbReference>
<evidence type="ECO:0000256" key="9">
    <source>
        <dbReference type="ARBA" id="ARBA00023235"/>
    </source>
</evidence>
<dbReference type="PRINTS" id="PR00080">
    <property type="entry name" value="SDRFAMILY"/>
</dbReference>
<reference evidence="12 13" key="1">
    <citation type="journal article" date="2018" name="MBio">
        <title>Comparative Genomics Reveals the Core Gene Toolbox for the Fungus-Insect Symbiosis.</title>
        <authorList>
            <person name="Wang Y."/>
            <person name="Stata M."/>
            <person name="Wang W."/>
            <person name="Stajich J.E."/>
            <person name="White M.M."/>
            <person name="Moncalvo J.M."/>
        </authorList>
    </citation>
    <scope>NUCLEOTIDE SEQUENCE [LARGE SCALE GENOMIC DNA]</scope>
    <source>
        <strain evidence="12 13">AUS-77-4</strain>
    </source>
</reference>
<dbReference type="GO" id="GO:0004300">
    <property type="term" value="F:enoyl-CoA hydratase activity"/>
    <property type="evidence" value="ECO:0007669"/>
    <property type="project" value="UniProtKB-ARBA"/>
</dbReference>
<dbReference type="InterPro" id="IPR036291">
    <property type="entry name" value="NAD(P)-bd_dom_sf"/>
</dbReference>
<evidence type="ECO:0000256" key="1">
    <source>
        <dbReference type="ARBA" id="ARBA00004275"/>
    </source>
</evidence>
<dbReference type="GO" id="GO:0006635">
    <property type="term" value="P:fatty acid beta-oxidation"/>
    <property type="evidence" value="ECO:0007669"/>
    <property type="project" value="UniProtKB-UniPathway"/>
</dbReference>
<dbReference type="PROSITE" id="PS00061">
    <property type="entry name" value="ADH_SHORT"/>
    <property type="match status" value="2"/>
</dbReference>
<dbReference type="SUPFAM" id="SSF51735">
    <property type="entry name" value="NAD(P)-binding Rossmann-fold domains"/>
    <property type="match status" value="2"/>
</dbReference>
<evidence type="ECO:0000313" key="12">
    <source>
        <dbReference type="EMBL" id="PVU99883.1"/>
    </source>
</evidence>
<keyword evidence="7" id="KW-0443">Lipid metabolism</keyword>
<dbReference type="InterPro" id="IPR054357">
    <property type="entry name" value="MFE-2_N"/>
</dbReference>
<comment type="similarity">
    <text evidence="3">Belongs to the short-chain dehydrogenases/reductases (SDR) family.</text>
</comment>
<dbReference type="InterPro" id="IPR020904">
    <property type="entry name" value="Sc_DH/Rdtase_CS"/>
</dbReference>
<comment type="pathway">
    <text evidence="2">Lipid metabolism; fatty acid beta-oxidation.</text>
</comment>
<dbReference type="InterPro" id="IPR002347">
    <property type="entry name" value="SDR_fam"/>
</dbReference>
<comment type="caution">
    <text evidence="12">The sequence shown here is derived from an EMBL/GenBank/DDBJ whole genome shotgun (WGS) entry which is preliminary data.</text>
</comment>
<dbReference type="PANTHER" id="PTHR45024:SF2">
    <property type="entry name" value="SCP2 DOMAIN-CONTAINING PROTEIN"/>
    <property type="match status" value="1"/>
</dbReference>
<organism evidence="12 13">
    <name type="scientific">Furculomyces boomerangus</name>
    <dbReference type="NCBI Taxonomy" id="61424"/>
    <lineage>
        <taxon>Eukaryota</taxon>
        <taxon>Fungi</taxon>
        <taxon>Fungi incertae sedis</taxon>
        <taxon>Zoopagomycota</taxon>
        <taxon>Kickxellomycotina</taxon>
        <taxon>Harpellomycetes</taxon>
        <taxon>Harpellales</taxon>
        <taxon>Harpellaceae</taxon>
        <taxon>Furculomyces</taxon>
    </lineage>
</organism>
<dbReference type="CDD" id="cd05353">
    <property type="entry name" value="hydroxyacyl-CoA-like_DH_SDR_c-like"/>
    <property type="match status" value="2"/>
</dbReference>
<keyword evidence="13" id="KW-1185">Reference proteome</keyword>
<dbReference type="FunFam" id="3.40.50.720:FF:000410">
    <property type="entry name" value="Peroxisomal multifunctional beta-oxidation protein"/>
    <property type="match status" value="1"/>
</dbReference>
<dbReference type="PRINTS" id="PR00081">
    <property type="entry name" value="GDHRDH"/>
</dbReference>
<comment type="subcellular location">
    <subcellularLocation>
        <location evidence="1">Peroxisome</location>
    </subcellularLocation>
</comment>
<dbReference type="Pfam" id="PF22622">
    <property type="entry name" value="MFE-2_hydrat-2_N"/>
    <property type="match status" value="1"/>
</dbReference>
<dbReference type="InterPro" id="IPR057326">
    <property type="entry name" value="KR_dom"/>
</dbReference>
<dbReference type="AlphaFoldDB" id="A0A2T9Z5L2"/>
<dbReference type="GO" id="GO:0016491">
    <property type="term" value="F:oxidoreductase activity"/>
    <property type="evidence" value="ECO:0007669"/>
    <property type="project" value="UniProtKB-KW"/>
</dbReference>
<evidence type="ECO:0000256" key="2">
    <source>
        <dbReference type="ARBA" id="ARBA00005005"/>
    </source>
</evidence>
<keyword evidence="9" id="KW-0413">Isomerase</keyword>
<evidence type="ECO:0000256" key="5">
    <source>
        <dbReference type="ARBA" id="ARBA00022857"/>
    </source>
</evidence>
<dbReference type="SMART" id="SM00822">
    <property type="entry name" value="PKS_KR"/>
    <property type="match status" value="1"/>
</dbReference>
<keyword evidence="4" id="KW-0276">Fatty acid metabolism</keyword>
<evidence type="ECO:0000259" key="11">
    <source>
        <dbReference type="SMART" id="SM00822"/>
    </source>
</evidence>
<dbReference type="STRING" id="61424.A0A2T9Z5L2"/>
<dbReference type="Pfam" id="PF01575">
    <property type="entry name" value="MaoC_dehydratas"/>
    <property type="match status" value="1"/>
</dbReference>
<keyword evidence="6" id="KW-0560">Oxidoreductase</keyword>
<proteinExistence type="inferred from homology"/>
<sequence length="918" mass="99030">MTNSNLRFDGRVVIVTGAGRGLGREYALMFGSRGASVVVNDLGVSLLGSDQDASPADQVVNEIIAAGGKAVASYDSVVEGEKIVAVAMKAFGRVDVIVNNAGNLRDRTFAKMTEAEWEAVYQVHLKGSFKLSKAAWPIMRAQKYGRIIMTSSTSGVYGNFGQSNYGAAKHGLVGLAYTLSQEGAKYNIHVNALVPTALSRMTAPTMSQERVNDYDPKYVAPTVGYLCHESSNVTGKVVESAGGFMAVTRWELSSGALFNSNDTLTPAAVKHRWNEITNFDKNAIYPDDKVKVSYLQLLEKSKSNAPNPQGPELRYDGQVAIVTGSGGGLGREYALMLARHGAKVVVNDVGTNKNGQKNADLVVAEIRNSGGQAVANYDSVENGERVVQTAIQTYGRIDILINNAGILRDKSFIKMTEKEWDDVYRIHLYGTFKVTHAAWPHFMKQKSGAIINTSSTVGLYGNFGQANYSSAKAAMLGLTNVLALEGARNGIRVNSLAPNAGTAMTATVMPPAMVEALKPAYVAPFVCYLVHKSCTDSGKVFQVGSCWAGQARRQRATGYAFPHDSTLSIEGVRDNWATISNFDDGKAHFVPTNHAAAAEGFEKIKKAAKNFLVDVQAARDHKFPSVEFTYTARDAMLYAVGIGASRKDLPLVYELSPKFQTFPTYAVIPSFFVKARIGQFLPPYHPMMLLHGEQSVVIHEPLPTAATLILTPQVVDIQDKVKGAAVTLKINLVCKKTGKLLAESESTSFIRGIGGFSKNPKYKQPAPAARNPLSVYAAETPSSPPNATIAQKISPDQAALYRLSGDYNPLHIDPEMAAKGNFKEPILHGLCSMGFASRHVVNGMAAGDASKLKAIKVRFSSPVYPGETIQTSMWTDKSNPNRVLFNAKVVERNITVISNAIAEFSSPVSPSLNLKSNI</sequence>
<keyword evidence="10" id="KW-0456">Lyase</keyword>
<dbReference type="Gene3D" id="3.40.50.720">
    <property type="entry name" value="NAD(P)-binding Rossmann-like Domain"/>
    <property type="match status" value="2"/>
</dbReference>
<dbReference type="Gene3D" id="3.10.129.10">
    <property type="entry name" value="Hotdog Thioesterase"/>
    <property type="match status" value="1"/>
</dbReference>
<dbReference type="EMBL" id="MBFT01000014">
    <property type="protein sequence ID" value="PVU99883.1"/>
    <property type="molecule type" value="Genomic_DNA"/>
</dbReference>
<dbReference type="Gene3D" id="1.10.287.4290">
    <property type="match status" value="2"/>
</dbReference>
<dbReference type="InterPro" id="IPR029069">
    <property type="entry name" value="HotDog_dom_sf"/>
</dbReference>
<evidence type="ECO:0000256" key="6">
    <source>
        <dbReference type="ARBA" id="ARBA00023002"/>
    </source>
</evidence>
<dbReference type="FunFam" id="3.40.50.720:FF:000084">
    <property type="entry name" value="Short-chain dehydrogenase reductase"/>
    <property type="match status" value="1"/>
</dbReference>
<evidence type="ECO:0000256" key="10">
    <source>
        <dbReference type="ARBA" id="ARBA00023239"/>
    </source>
</evidence>
<keyword evidence="5" id="KW-0521">NADP</keyword>
<keyword evidence="8" id="KW-0576">Peroxisome</keyword>
<evidence type="ECO:0000256" key="7">
    <source>
        <dbReference type="ARBA" id="ARBA00023098"/>
    </source>
</evidence>
<name>A0A2T9Z5L2_9FUNG</name>
<dbReference type="InterPro" id="IPR002539">
    <property type="entry name" value="MaoC-like_dom"/>
</dbReference>
<evidence type="ECO:0000256" key="4">
    <source>
        <dbReference type="ARBA" id="ARBA00022832"/>
    </source>
</evidence>
<accession>A0A2T9Z5L2</accession>
<gene>
    <name evidence="12" type="ORF">BB559_000330</name>
</gene>
<dbReference type="PANTHER" id="PTHR45024">
    <property type="entry name" value="DEHYDROGENASES, SHORT CHAIN"/>
    <property type="match status" value="1"/>
</dbReference>
<evidence type="ECO:0000256" key="8">
    <source>
        <dbReference type="ARBA" id="ARBA00023140"/>
    </source>
</evidence>
<dbReference type="Pfam" id="PF00106">
    <property type="entry name" value="adh_short"/>
    <property type="match status" value="2"/>
</dbReference>
<dbReference type="UniPathway" id="UPA00659"/>
<dbReference type="GO" id="GO:0005777">
    <property type="term" value="C:peroxisome"/>
    <property type="evidence" value="ECO:0007669"/>
    <property type="project" value="UniProtKB-SubCell"/>
</dbReference>
<evidence type="ECO:0000256" key="3">
    <source>
        <dbReference type="ARBA" id="ARBA00006484"/>
    </source>
</evidence>